<evidence type="ECO:0000256" key="10">
    <source>
        <dbReference type="ARBA" id="ARBA00048300"/>
    </source>
</evidence>
<evidence type="ECO:0000256" key="4">
    <source>
        <dbReference type="ARBA" id="ARBA00022741"/>
    </source>
</evidence>
<evidence type="ECO:0000256" key="9">
    <source>
        <dbReference type="ARBA" id="ARBA00024779"/>
    </source>
</evidence>
<feature type="domain" description="Alanyl-transfer RNA synthetases family profile" evidence="12">
    <location>
        <begin position="11"/>
        <end position="714"/>
    </location>
</feature>
<dbReference type="Gene3D" id="3.30.930.10">
    <property type="entry name" value="Bira Bifunctional Protein, Domain 2"/>
    <property type="match status" value="1"/>
</dbReference>
<proteinExistence type="inferred from homology"/>
<dbReference type="EC" id="6.1.1.7" evidence="11"/>
<dbReference type="HAMAP" id="MF_00036_B">
    <property type="entry name" value="Ala_tRNA_synth_B"/>
    <property type="match status" value="1"/>
</dbReference>
<evidence type="ECO:0000313" key="14">
    <source>
        <dbReference type="Proteomes" id="UP000295172"/>
    </source>
</evidence>
<feature type="binding site" evidence="11">
    <location>
        <position position="675"/>
    </location>
    <ligand>
        <name>Zn(2+)</name>
        <dbReference type="ChEBI" id="CHEBI:29105"/>
    </ligand>
</feature>
<keyword evidence="4 11" id="KW-0547">Nucleotide-binding</keyword>
<dbReference type="CDD" id="cd00673">
    <property type="entry name" value="AlaRS_core"/>
    <property type="match status" value="1"/>
</dbReference>
<dbReference type="EMBL" id="SMKR01000013">
    <property type="protein sequence ID" value="TDD29202.1"/>
    <property type="molecule type" value="Genomic_DNA"/>
</dbReference>
<organism evidence="13 14">
    <name type="scientific">Kribbella turkmenica</name>
    <dbReference type="NCBI Taxonomy" id="2530375"/>
    <lineage>
        <taxon>Bacteria</taxon>
        <taxon>Bacillati</taxon>
        <taxon>Actinomycetota</taxon>
        <taxon>Actinomycetes</taxon>
        <taxon>Propionibacteriales</taxon>
        <taxon>Kribbellaceae</taxon>
        <taxon>Kribbella</taxon>
    </lineage>
</organism>
<dbReference type="NCBIfam" id="TIGR00344">
    <property type="entry name" value="alaS"/>
    <property type="match status" value="1"/>
</dbReference>
<keyword evidence="3 11" id="KW-0436">Ligase</keyword>
<evidence type="ECO:0000256" key="3">
    <source>
        <dbReference type="ARBA" id="ARBA00022598"/>
    </source>
</evidence>
<evidence type="ECO:0000256" key="8">
    <source>
        <dbReference type="ARBA" id="ARBA00023146"/>
    </source>
</evidence>
<keyword evidence="11" id="KW-0479">Metal-binding</keyword>
<keyword evidence="2 11" id="KW-0820">tRNA-binding</keyword>
<dbReference type="InterPro" id="IPR018165">
    <property type="entry name" value="Ala-tRNA-synth_IIc_core"/>
</dbReference>
<dbReference type="GO" id="GO:0008270">
    <property type="term" value="F:zinc ion binding"/>
    <property type="evidence" value="ECO:0007669"/>
    <property type="project" value="UniProtKB-UniRule"/>
</dbReference>
<dbReference type="GO" id="GO:0004813">
    <property type="term" value="F:alanine-tRNA ligase activity"/>
    <property type="evidence" value="ECO:0007669"/>
    <property type="project" value="UniProtKB-UniRule"/>
</dbReference>
<dbReference type="AlphaFoldDB" id="A0A4R4XFI1"/>
<dbReference type="InterPro" id="IPR018162">
    <property type="entry name" value="Ala-tRNA-ligase_IIc_anticod-bd"/>
</dbReference>
<keyword evidence="5 11" id="KW-0067">ATP-binding</keyword>
<comment type="similarity">
    <text evidence="1 11">Belongs to the class-II aminoacyl-tRNA synthetase family.</text>
</comment>
<evidence type="ECO:0000256" key="7">
    <source>
        <dbReference type="ARBA" id="ARBA00022917"/>
    </source>
</evidence>
<dbReference type="OrthoDB" id="9803884at2"/>
<dbReference type="SUPFAM" id="SSF101353">
    <property type="entry name" value="Putative anticodon-binding domain of alanyl-tRNA synthetase (AlaRS)"/>
    <property type="match status" value="1"/>
</dbReference>
<evidence type="ECO:0000256" key="11">
    <source>
        <dbReference type="HAMAP-Rule" id="MF_00036"/>
    </source>
</evidence>
<dbReference type="PANTHER" id="PTHR11777">
    <property type="entry name" value="ALANYL-TRNA SYNTHETASE"/>
    <property type="match status" value="1"/>
</dbReference>
<dbReference type="PANTHER" id="PTHR11777:SF9">
    <property type="entry name" value="ALANINE--TRNA LIGASE, CYTOPLASMIC"/>
    <property type="match status" value="1"/>
</dbReference>
<protein>
    <recommendedName>
        <fullName evidence="11">Alanine--tRNA ligase</fullName>
        <ecNumber evidence="11">6.1.1.7</ecNumber>
    </recommendedName>
    <alternativeName>
        <fullName evidence="11">Alanyl-tRNA synthetase</fullName>
        <shortName evidence="11">AlaRS</shortName>
    </alternativeName>
</protein>
<dbReference type="FunFam" id="3.30.980.10:FF:000004">
    <property type="entry name" value="Alanine--tRNA ligase, cytoplasmic"/>
    <property type="match status" value="1"/>
</dbReference>
<keyword evidence="7 11" id="KW-0648">Protein biosynthesis</keyword>
<feature type="binding site" evidence="11">
    <location>
        <position position="573"/>
    </location>
    <ligand>
        <name>Zn(2+)</name>
        <dbReference type="ChEBI" id="CHEBI:29105"/>
    </ligand>
</feature>
<dbReference type="GO" id="GO:0005829">
    <property type="term" value="C:cytosol"/>
    <property type="evidence" value="ECO:0007669"/>
    <property type="project" value="TreeGrafter"/>
</dbReference>
<reference evidence="13 14" key="1">
    <citation type="submission" date="2019-02" db="EMBL/GenBank/DDBJ databases">
        <title>Draft genome sequences of novel Actinobacteria.</title>
        <authorList>
            <person name="Sahin N."/>
            <person name="Ay H."/>
            <person name="Saygin H."/>
        </authorList>
    </citation>
    <scope>NUCLEOTIDE SEQUENCE [LARGE SCALE GENOMIC DNA]</scope>
    <source>
        <strain evidence="13 14">16K104</strain>
    </source>
</reference>
<evidence type="ECO:0000313" key="13">
    <source>
        <dbReference type="EMBL" id="TDD29202.1"/>
    </source>
</evidence>
<dbReference type="SUPFAM" id="SSF50447">
    <property type="entry name" value="Translation proteins"/>
    <property type="match status" value="1"/>
</dbReference>
<dbReference type="RefSeq" id="WP_132316661.1">
    <property type="nucleotide sequence ID" value="NZ_SMKR01000013.1"/>
</dbReference>
<evidence type="ECO:0000256" key="6">
    <source>
        <dbReference type="ARBA" id="ARBA00022884"/>
    </source>
</evidence>
<dbReference type="GO" id="GO:0000049">
    <property type="term" value="F:tRNA binding"/>
    <property type="evidence" value="ECO:0007669"/>
    <property type="project" value="UniProtKB-KW"/>
</dbReference>
<dbReference type="SUPFAM" id="SSF55681">
    <property type="entry name" value="Class II aaRS and biotin synthetases"/>
    <property type="match status" value="1"/>
</dbReference>
<evidence type="ECO:0000256" key="2">
    <source>
        <dbReference type="ARBA" id="ARBA00022555"/>
    </source>
</evidence>
<dbReference type="InterPro" id="IPR050058">
    <property type="entry name" value="Ala-tRNA_ligase"/>
</dbReference>
<feature type="binding site" evidence="11">
    <location>
        <position position="569"/>
    </location>
    <ligand>
        <name>Zn(2+)</name>
        <dbReference type="ChEBI" id="CHEBI:29105"/>
    </ligand>
</feature>
<keyword evidence="6 11" id="KW-0694">RNA-binding</keyword>
<dbReference type="InterPro" id="IPR009000">
    <property type="entry name" value="Transl_B-barrel_sf"/>
</dbReference>
<dbReference type="SMART" id="SM00863">
    <property type="entry name" value="tRNA_SAD"/>
    <property type="match status" value="1"/>
</dbReference>
<comment type="cofactor">
    <cofactor evidence="11">
        <name>Zn(2+)</name>
        <dbReference type="ChEBI" id="CHEBI:29105"/>
    </cofactor>
    <text evidence="11">Binds 1 zinc ion per subunit.</text>
</comment>
<feature type="binding site" evidence="11">
    <location>
        <position position="671"/>
    </location>
    <ligand>
        <name>Zn(2+)</name>
        <dbReference type="ChEBI" id="CHEBI:29105"/>
    </ligand>
</feature>
<dbReference type="PRINTS" id="PR00980">
    <property type="entry name" value="TRNASYNTHALA"/>
</dbReference>
<dbReference type="Pfam" id="PF01411">
    <property type="entry name" value="tRNA-synt_2c"/>
    <property type="match status" value="1"/>
</dbReference>
<evidence type="ECO:0000259" key="12">
    <source>
        <dbReference type="PROSITE" id="PS50860"/>
    </source>
</evidence>
<dbReference type="Gene3D" id="3.30.54.20">
    <property type="match status" value="1"/>
</dbReference>
<accession>A0A4R4XFI1</accession>
<sequence>MRKDGATVQPMSAAALRDLWTRFWTAKAHTQVTSSSLIPFHPSAPMFTNAGMIQFVPYFLGEVPVPYSPPRVTSVQRCVRAGGKHNDLDAIGRSLRHLSFFEMLGNFSFGDYSKQDAILWAWEFVTEVVGIDSDHLWVTVHESDDEAADIWSTKVGLPSERIQRLDKDNFWEMGDIGPCGPCTELFYDFGPDFGPPGGPANPESEQRYVEFWNLVFMEQFRDGDGELSPLPKKHVDTGAGLERLAALLQGSPSLFACDTLSALLRAAEDVTDRRLGEDAQADVALRVIADHARTMTFLIADGVVPSNDGRGYVLRRIIRRSIRFAHLLGVTSAFTTSMADAVFETMGAAYPELMRQHDLVESVLRREETQFRKTLRAGLDMLDAELANLADAEEALPGKVAFTLHDTFGFPLDVTVEIVSERGRSVDLDEFERLMDEQRARGRRSRVRAAADDPATFQQALAYGPTDFVGRETYETRAHVIGVANGPDSVKVMLDRSPFFAEQGGQVGDTGVIVRERDGAVFEVKDTVFGLPGLHLHLVEKQAAAILSVGDEVRASIDADRRDAIRRNHTGTHLLQWALRTVLGPHVAQQGSLVAPDRLRFDFSHFEPVTADQLREVEDLVNREVLSNAGVTHYESTYDEAVAQGALRIAGETYSDNVLVLQAGPHSLELCGGTHVAALGQVGTLKIVSESSIGSNLRRIEAVTGAETIRAFRALGETVVNAAAEAGVPATHLLPGLSKRMADLRAARAEVRRLSQQLDDLVVERLLGQVHGGALVNSLHNIEVETLRRLAVATQERGDLEVVVLGSIVGDRPIVVATVAPDSDVDIDALLGPLSRAIGAKNPQRGKVALMVGVHAQWLDAGLMTVRKQLISTAVSVRRSVGSTAGDRPDSGSDT</sequence>
<comment type="catalytic activity">
    <reaction evidence="10 11">
        <text>tRNA(Ala) + L-alanine + ATP = L-alanyl-tRNA(Ala) + AMP + diphosphate</text>
        <dbReference type="Rhea" id="RHEA:12540"/>
        <dbReference type="Rhea" id="RHEA-COMP:9657"/>
        <dbReference type="Rhea" id="RHEA-COMP:9923"/>
        <dbReference type="ChEBI" id="CHEBI:30616"/>
        <dbReference type="ChEBI" id="CHEBI:33019"/>
        <dbReference type="ChEBI" id="CHEBI:57972"/>
        <dbReference type="ChEBI" id="CHEBI:78442"/>
        <dbReference type="ChEBI" id="CHEBI:78497"/>
        <dbReference type="ChEBI" id="CHEBI:456215"/>
        <dbReference type="EC" id="6.1.1.7"/>
    </reaction>
</comment>
<evidence type="ECO:0000256" key="5">
    <source>
        <dbReference type="ARBA" id="ARBA00022840"/>
    </source>
</evidence>
<dbReference type="InterPro" id="IPR012947">
    <property type="entry name" value="tRNA_SAD"/>
</dbReference>
<dbReference type="Gene3D" id="2.40.30.130">
    <property type="match status" value="1"/>
</dbReference>
<keyword evidence="8 11" id="KW-0030">Aminoacyl-tRNA synthetase</keyword>
<dbReference type="InterPro" id="IPR018163">
    <property type="entry name" value="Thr/Ala-tRNA-synth_IIc_edit"/>
</dbReference>
<dbReference type="PROSITE" id="PS50860">
    <property type="entry name" value="AA_TRNA_LIGASE_II_ALA"/>
    <property type="match status" value="1"/>
</dbReference>
<keyword evidence="11" id="KW-0963">Cytoplasm</keyword>
<dbReference type="Pfam" id="PF07973">
    <property type="entry name" value="tRNA_SAD"/>
    <property type="match status" value="1"/>
</dbReference>
<dbReference type="GO" id="GO:0006419">
    <property type="term" value="P:alanyl-tRNA aminoacylation"/>
    <property type="evidence" value="ECO:0007669"/>
    <property type="project" value="UniProtKB-UniRule"/>
</dbReference>
<dbReference type="InterPro" id="IPR002318">
    <property type="entry name" value="Ala-tRNA-lgiase_IIc"/>
</dbReference>
<gene>
    <name evidence="11 13" type="primary">alaS</name>
    <name evidence="13" type="ORF">E1218_04865</name>
</gene>
<dbReference type="InterPro" id="IPR023033">
    <property type="entry name" value="Ala_tRNA_ligase_euk/bac"/>
</dbReference>
<keyword evidence="11" id="KW-0862">Zinc</keyword>
<dbReference type="InterPro" id="IPR018164">
    <property type="entry name" value="Ala-tRNA-synth_IIc_N"/>
</dbReference>
<comment type="subcellular location">
    <subcellularLocation>
        <location evidence="11">Cytoplasm</location>
    </subcellularLocation>
</comment>
<dbReference type="Gene3D" id="3.30.980.10">
    <property type="entry name" value="Threonyl-trna Synthetase, Chain A, domain 2"/>
    <property type="match status" value="1"/>
</dbReference>
<dbReference type="GO" id="GO:0005524">
    <property type="term" value="F:ATP binding"/>
    <property type="evidence" value="ECO:0007669"/>
    <property type="project" value="UniProtKB-UniRule"/>
</dbReference>
<keyword evidence="14" id="KW-1185">Reference proteome</keyword>
<dbReference type="FunFam" id="3.30.930.10:FF:000004">
    <property type="entry name" value="Alanine--tRNA ligase"/>
    <property type="match status" value="1"/>
</dbReference>
<dbReference type="Proteomes" id="UP000295172">
    <property type="component" value="Unassembled WGS sequence"/>
</dbReference>
<comment type="caution">
    <text evidence="13">The sequence shown here is derived from an EMBL/GenBank/DDBJ whole genome shotgun (WGS) entry which is preliminary data.</text>
</comment>
<comment type="domain">
    <text evidence="11">Consists of three domains; the N-terminal catalytic domain, the editing domain and the C-terminal C-Ala domain. The editing domain removes incorrectly charged amino acids, while the C-Ala domain, along with tRNA(Ala), serves as a bridge to cooperatively bring together the editing and aminoacylation centers thus stimulating deacylation of misacylated tRNAs.</text>
</comment>
<comment type="function">
    <text evidence="9 11">Catalyzes the attachment of alanine to tRNA(Ala) in a two-step reaction: alanine is first activated by ATP to form Ala-AMP and then transferred to the acceptor end of tRNA(Ala). Also edits incorrectly charged Ser-tRNA(Ala) and Gly-tRNA(Ala) via its editing domain.</text>
</comment>
<dbReference type="InterPro" id="IPR045864">
    <property type="entry name" value="aa-tRNA-synth_II/BPL/LPL"/>
</dbReference>
<dbReference type="GO" id="GO:0002161">
    <property type="term" value="F:aminoacyl-tRNA deacylase activity"/>
    <property type="evidence" value="ECO:0007669"/>
    <property type="project" value="TreeGrafter"/>
</dbReference>
<dbReference type="SUPFAM" id="SSF55186">
    <property type="entry name" value="ThrRS/AlaRS common domain"/>
    <property type="match status" value="1"/>
</dbReference>
<name>A0A4R4XFI1_9ACTN</name>
<evidence type="ECO:0000256" key="1">
    <source>
        <dbReference type="ARBA" id="ARBA00008226"/>
    </source>
</evidence>